<name>A0A5C6AFT1_9BACT</name>
<evidence type="ECO:0000313" key="2">
    <source>
        <dbReference type="Proteomes" id="UP000320176"/>
    </source>
</evidence>
<gene>
    <name evidence="1" type="ORF">Pla52n_48110</name>
</gene>
<dbReference type="AlphaFoldDB" id="A0A5C6AFT1"/>
<protein>
    <submittedName>
        <fullName evidence="1">Uncharacterized protein</fullName>
    </submittedName>
</protein>
<dbReference type="EMBL" id="SJPN01000006">
    <property type="protein sequence ID" value="TWT98300.1"/>
    <property type="molecule type" value="Genomic_DNA"/>
</dbReference>
<dbReference type="Proteomes" id="UP000320176">
    <property type="component" value="Unassembled WGS sequence"/>
</dbReference>
<sequence length="72" mass="8534">MLDQNEHEHFFALPFFCPNFSHRSISSRPDNLKVSIDLTRLRCLFHFWDILESARLDAVVDQEPQGPHWLPD</sequence>
<evidence type="ECO:0000313" key="1">
    <source>
        <dbReference type="EMBL" id="TWT98300.1"/>
    </source>
</evidence>
<accession>A0A5C6AFT1</accession>
<organism evidence="1 2">
    <name type="scientific">Stieleria varia</name>
    <dbReference type="NCBI Taxonomy" id="2528005"/>
    <lineage>
        <taxon>Bacteria</taxon>
        <taxon>Pseudomonadati</taxon>
        <taxon>Planctomycetota</taxon>
        <taxon>Planctomycetia</taxon>
        <taxon>Pirellulales</taxon>
        <taxon>Pirellulaceae</taxon>
        <taxon>Stieleria</taxon>
    </lineage>
</organism>
<keyword evidence="2" id="KW-1185">Reference proteome</keyword>
<proteinExistence type="predicted"/>
<comment type="caution">
    <text evidence="1">The sequence shown here is derived from an EMBL/GenBank/DDBJ whole genome shotgun (WGS) entry which is preliminary data.</text>
</comment>
<reference evidence="1 2" key="1">
    <citation type="submission" date="2019-02" db="EMBL/GenBank/DDBJ databases">
        <title>Deep-cultivation of Planctomycetes and their phenomic and genomic characterization uncovers novel biology.</title>
        <authorList>
            <person name="Wiegand S."/>
            <person name="Jogler M."/>
            <person name="Boedeker C."/>
            <person name="Pinto D."/>
            <person name="Vollmers J."/>
            <person name="Rivas-Marin E."/>
            <person name="Kohn T."/>
            <person name="Peeters S.H."/>
            <person name="Heuer A."/>
            <person name="Rast P."/>
            <person name="Oberbeckmann S."/>
            <person name="Bunk B."/>
            <person name="Jeske O."/>
            <person name="Meyerdierks A."/>
            <person name="Storesund J.E."/>
            <person name="Kallscheuer N."/>
            <person name="Luecker S."/>
            <person name="Lage O.M."/>
            <person name="Pohl T."/>
            <person name="Merkel B.J."/>
            <person name="Hornburger P."/>
            <person name="Mueller R.-W."/>
            <person name="Bruemmer F."/>
            <person name="Labrenz M."/>
            <person name="Spormann A.M."/>
            <person name="Op Den Camp H."/>
            <person name="Overmann J."/>
            <person name="Amann R."/>
            <person name="Jetten M.S.M."/>
            <person name="Mascher T."/>
            <person name="Medema M.H."/>
            <person name="Devos D.P."/>
            <person name="Kaster A.-K."/>
            <person name="Ovreas L."/>
            <person name="Rohde M."/>
            <person name="Galperin M.Y."/>
            <person name="Jogler C."/>
        </authorList>
    </citation>
    <scope>NUCLEOTIDE SEQUENCE [LARGE SCALE GENOMIC DNA]</scope>
    <source>
        <strain evidence="1 2">Pla52n</strain>
    </source>
</reference>